<comment type="caution">
    <text evidence="1">The sequence shown here is derived from an EMBL/GenBank/DDBJ whole genome shotgun (WGS) entry which is preliminary data.</text>
</comment>
<protein>
    <submittedName>
        <fullName evidence="1">Uncharacterized protein</fullName>
    </submittedName>
</protein>
<gene>
    <name evidence="1" type="ORF">MENTE1834_LOCUS26173</name>
</gene>
<accession>A0ACB0ZJP4</accession>
<evidence type="ECO:0000313" key="2">
    <source>
        <dbReference type="Proteomes" id="UP001497535"/>
    </source>
</evidence>
<proteinExistence type="predicted"/>
<evidence type="ECO:0000313" key="1">
    <source>
        <dbReference type="EMBL" id="CAK5079093.1"/>
    </source>
</evidence>
<keyword evidence="2" id="KW-1185">Reference proteome</keyword>
<name>A0ACB0ZJP4_MELEN</name>
<dbReference type="Proteomes" id="UP001497535">
    <property type="component" value="Unassembled WGS sequence"/>
</dbReference>
<organism evidence="1 2">
    <name type="scientific">Meloidogyne enterolobii</name>
    <name type="common">Root-knot nematode worm</name>
    <name type="synonym">Meloidogyne mayaguensis</name>
    <dbReference type="NCBI Taxonomy" id="390850"/>
    <lineage>
        <taxon>Eukaryota</taxon>
        <taxon>Metazoa</taxon>
        <taxon>Ecdysozoa</taxon>
        <taxon>Nematoda</taxon>
        <taxon>Chromadorea</taxon>
        <taxon>Rhabditida</taxon>
        <taxon>Tylenchina</taxon>
        <taxon>Tylenchomorpha</taxon>
        <taxon>Tylenchoidea</taxon>
        <taxon>Meloidogynidae</taxon>
        <taxon>Meloidogyninae</taxon>
        <taxon>Meloidogyne</taxon>
    </lineage>
</organism>
<reference evidence="1" key="1">
    <citation type="submission" date="2023-11" db="EMBL/GenBank/DDBJ databases">
        <authorList>
            <person name="Poullet M."/>
        </authorList>
    </citation>
    <scope>NUCLEOTIDE SEQUENCE</scope>
    <source>
        <strain evidence="1">E1834</strain>
    </source>
</reference>
<sequence>MATWDEYLQNQINNDGIQMTWNVLPHSRVDSQKLIVPVATFFTPLKEKAADQPKQPVMEYDPILCQKQSCKAVLNPLCMIDYRTKMWMCPFCNQRNPFPPHYATISEENKPPELHPFFTSRIHT</sequence>
<dbReference type="EMBL" id="CAVMJV010000037">
    <property type="protein sequence ID" value="CAK5079093.1"/>
    <property type="molecule type" value="Genomic_DNA"/>
</dbReference>